<dbReference type="Proteomes" id="UP000789595">
    <property type="component" value="Unassembled WGS sequence"/>
</dbReference>
<dbReference type="Pfam" id="PF09350">
    <property type="entry name" value="DJC28_CD"/>
    <property type="match status" value="1"/>
</dbReference>
<gene>
    <name evidence="2" type="ORF">PECAL_6P03830</name>
</gene>
<reference evidence="2" key="1">
    <citation type="submission" date="2021-11" db="EMBL/GenBank/DDBJ databases">
        <authorList>
            <consortium name="Genoscope - CEA"/>
            <person name="William W."/>
        </authorList>
    </citation>
    <scope>NUCLEOTIDE SEQUENCE</scope>
</reference>
<evidence type="ECO:0000313" key="3">
    <source>
        <dbReference type="Proteomes" id="UP000789595"/>
    </source>
</evidence>
<name>A0A8J2T1U2_9STRA</name>
<feature type="domain" description="DnaJ homologue subfamily C member 28 conserved" evidence="1">
    <location>
        <begin position="48"/>
        <end position="120"/>
    </location>
</feature>
<dbReference type="EMBL" id="CAKKNE010000006">
    <property type="protein sequence ID" value="CAH0378785.1"/>
    <property type="molecule type" value="Genomic_DNA"/>
</dbReference>
<organism evidence="2 3">
    <name type="scientific">Pelagomonas calceolata</name>
    <dbReference type="NCBI Taxonomy" id="35677"/>
    <lineage>
        <taxon>Eukaryota</taxon>
        <taxon>Sar</taxon>
        <taxon>Stramenopiles</taxon>
        <taxon>Ochrophyta</taxon>
        <taxon>Pelagophyceae</taxon>
        <taxon>Pelagomonadales</taxon>
        <taxon>Pelagomonadaceae</taxon>
        <taxon>Pelagomonas</taxon>
    </lineage>
</organism>
<dbReference type="AlphaFoldDB" id="A0A8J2T1U2"/>
<accession>A0A8J2T1U2</accession>
<evidence type="ECO:0000313" key="2">
    <source>
        <dbReference type="EMBL" id="CAH0378785.1"/>
    </source>
</evidence>
<protein>
    <recommendedName>
        <fullName evidence="1">DnaJ homologue subfamily C member 28 conserved domain-containing protein</fullName>
    </recommendedName>
</protein>
<dbReference type="InterPro" id="IPR018961">
    <property type="entry name" value="DnaJ_homolog_subfam-C_membr-28"/>
</dbReference>
<evidence type="ECO:0000259" key="1">
    <source>
        <dbReference type="Pfam" id="PF09350"/>
    </source>
</evidence>
<keyword evidence="3" id="KW-1185">Reference proteome</keyword>
<proteinExistence type="predicted"/>
<sequence>MRRVLAPLRRCFADDGRRTRLRALYEDAALVRGSDAAVVGETDPSTIIADRKIADAARRGVFDKLDGSGKKLKAQPHRSAALGPAQRAGAEMAGVLAAQNVAPPSIDLRRRVDEGLAALRARIRAGASRSELEADAAALNALVERQRHAAVGDALAFGTRAFECPRVDLAAELVAAGRGAG</sequence>
<comment type="caution">
    <text evidence="2">The sequence shown here is derived from an EMBL/GenBank/DDBJ whole genome shotgun (WGS) entry which is preliminary data.</text>
</comment>